<accession>A0ABP5AH73</accession>
<dbReference type="InterPro" id="IPR059050">
    <property type="entry name" value="Rv3660c_N"/>
</dbReference>
<evidence type="ECO:0000313" key="2">
    <source>
        <dbReference type="EMBL" id="GAA1913986.1"/>
    </source>
</evidence>
<reference evidence="3" key="1">
    <citation type="journal article" date="2019" name="Int. J. Syst. Evol. Microbiol.">
        <title>The Global Catalogue of Microorganisms (GCM) 10K type strain sequencing project: providing services to taxonomists for standard genome sequencing and annotation.</title>
        <authorList>
            <consortium name="The Broad Institute Genomics Platform"/>
            <consortium name="The Broad Institute Genome Sequencing Center for Infectious Disease"/>
            <person name="Wu L."/>
            <person name="Ma J."/>
        </authorList>
    </citation>
    <scope>NUCLEOTIDE SEQUENCE [LARGE SCALE GENOMIC DNA]</scope>
    <source>
        <strain evidence="3">JCM 14046</strain>
    </source>
</reference>
<dbReference type="Gene3D" id="3.40.50.300">
    <property type="entry name" value="P-loop containing nucleotide triphosphate hydrolases"/>
    <property type="match status" value="1"/>
</dbReference>
<gene>
    <name evidence="2" type="ORF">GCM10009737_14120</name>
</gene>
<dbReference type="InterPro" id="IPR027417">
    <property type="entry name" value="P-loop_NTPase"/>
</dbReference>
<sequence length="350" mass="35888">MTRPLLLTADETLRDEMLRLSAAAGAAPEVARDPAAVLRSWSAAPVVLVGADLAERAAACAPPRRREVHVVGWDAVDPGVLRAALDLGAEGVCELPHGEGWLVERLTDLADARESRHVLAPALGVVGGRGGAGATTLACALAQVAAERGPCLVLDADPLGPGADRVLGLEDVAGVRWDALAHAGGRLGATSLREAVPARAGLGVLSWPAESVTLAPTAAAEALSAARRGHDLVVVDLPRRGPGADDLAARCDRVLVVTTSSVPALASTVRTCEQLGDGTGLVVRGRGPDHREIERVTGVVVLGSLPEQRGLAEAVDLGLGPVRSRRSPLARAARRLLDACLADLVVGRAA</sequence>
<protein>
    <submittedName>
        <fullName evidence="2">Septum site determining protein</fullName>
    </submittedName>
</protein>
<evidence type="ECO:0000259" key="1">
    <source>
        <dbReference type="Pfam" id="PF26563"/>
    </source>
</evidence>
<dbReference type="Proteomes" id="UP001501612">
    <property type="component" value="Unassembled WGS sequence"/>
</dbReference>
<dbReference type="InterPro" id="IPR022521">
    <property type="entry name" value="Rv3660c"/>
</dbReference>
<dbReference type="Pfam" id="PF26563">
    <property type="entry name" value="Rv3660c_N"/>
    <property type="match status" value="1"/>
</dbReference>
<dbReference type="PANTHER" id="PTHR43384:SF11">
    <property type="entry name" value="SEPTUM SITE DETERMINING PROTEIN"/>
    <property type="match status" value="1"/>
</dbReference>
<dbReference type="EMBL" id="BAAAMY010000004">
    <property type="protein sequence ID" value="GAA1913986.1"/>
    <property type="molecule type" value="Genomic_DNA"/>
</dbReference>
<dbReference type="PANTHER" id="PTHR43384">
    <property type="entry name" value="SEPTUM SITE-DETERMINING PROTEIN MIND HOMOLOG, CHLOROPLASTIC-RELATED"/>
    <property type="match status" value="1"/>
</dbReference>
<dbReference type="InterPro" id="IPR050625">
    <property type="entry name" value="ParA/MinD_ATPase"/>
</dbReference>
<organism evidence="2 3">
    <name type="scientific">Nocardioides lentus</name>
    <dbReference type="NCBI Taxonomy" id="338077"/>
    <lineage>
        <taxon>Bacteria</taxon>
        <taxon>Bacillati</taxon>
        <taxon>Actinomycetota</taxon>
        <taxon>Actinomycetes</taxon>
        <taxon>Propionibacteriales</taxon>
        <taxon>Nocardioidaceae</taxon>
        <taxon>Nocardioides</taxon>
    </lineage>
</organism>
<evidence type="ECO:0000313" key="3">
    <source>
        <dbReference type="Proteomes" id="UP001501612"/>
    </source>
</evidence>
<dbReference type="NCBIfam" id="TIGR03815">
    <property type="entry name" value="CpaE_hom_Actino"/>
    <property type="match status" value="1"/>
</dbReference>
<feature type="domain" description="Rv3660c-like CheY-like N-terminal" evidence="1">
    <location>
        <begin position="7"/>
        <end position="114"/>
    </location>
</feature>
<comment type="caution">
    <text evidence="2">The sequence shown here is derived from an EMBL/GenBank/DDBJ whole genome shotgun (WGS) entry which is preliminary data.</text>
</comment>
<keyword evidence="3" id="KW-1185">Reference proteome</keyword>
<proteinExistence type="predicted"/>
<name>A0ABP5AH73_9ACTN</name>
<dbReference type="RefSeq" id="WP_344005564.1">
    <property type="nucleotide sequence ID" value="NZ_BAAAMY010000004.1"/>
</dbReference>
<dbReference type="SUPFAM" id="SSF52540">
    <property type="entry name" value="P-loop containing nucleoside triphosphate hydrolases"/>
    <property type="match status" value="1"/>
</dbReference>